<name>A0A0F9C3K3_9ZZZZ</name>
<comment type="caution">
    <text evidence="1">The sequence shown here is derived from an EMBL/GenBank/DDBJ whole genome shotgun (WGS) entry which is preliminary data.</text>
</comment>
<protein>
    <submittedName>
        <fullName evidence="1">Uncharacterized protein</fullName>
    </submittedName>
</protein>
<gene>
    <name evidence="1" type="ORF">LCGC14_2714770</name>
</gene>
<sequence>MKWIMATPGKDTGIGWHARFGYKADRQIKVERCSQGNSIQVLITSGCRGWEGNDGGRIRDGGRIKAD</sequence>
<evidence type="ECO:0000313" key="1">
    <source>
        <dbReference type="EMBL" id="KKK91256.1"/>
    </source>
</evidence>
<dbReference type="AlphaFoldDB" id="A0A0F9C3K3"/>
<organism evidence="1">
    <name type="scientific">marine sediment metagenome</name>
    <dbReference type="NCBI Taxonomy" id="412755"/>
    <lineage>
        <taxon>unclassified sequences</taxon>
        <taxon>metagenomes</taxon>
        <taxon>ecological metagenomes</taxon>
    </lineage>
</organism>
<accession>A0A0F9C3K3</accession>
<reference evidence="1" key="1">
    <citation type="journal article" date="2015" name="Nature">
        <title>Complex archaea that bridge the gap between prokaryotes and eukaryotes.</title>
        <authorList>
            <person name="Spang A."/>
            <person name="Saw J.H."/>
            <person name="Jorgensen S.L."/>
            <person name="Zaremba-Niedzwiedzka K."/>
            <person name="Martijn J."/>
            <person name="Lind A.E."/>
            <person name="van Eijk R."/>
            <person name="Schleper C."/>
            <person name="Guy L."/>
            <person name="Ettema T.J."/>
        </authorList>
    </citation>
    <scope>NUCLEOTIDE SEQUENCE</scope>
</reference>
<dbReference type="EMBL" id="LAZR01048734">
    <property type="protein sequence ID" value="KKK91256.1"/>
    <property type="molecule type" value="Genomic_DNA"/>
</dbReference>
<proteinExistence type="predicted"/>